<feature type="compositionally biased region" description="Basic and acidic residues" evidence="1">
    <location>
        <begin position="14"/>
        <end position="24"/>
    </location>
</feature>
<feature type="transmembrane region" description="Helical" evidence="2">
    <location>
        <begin position="1348"/>
        <end position="1370"/>
    </location>
</feature>
<evidence type="ECO:0000313" key="4">
    <source>
        <dbReference type="Proteomes" id="UP001595075"/>
    </source>
</evidence>
<feature type="transmembrane region" description="Helical" evidence="2">
    <location>
        <begin position="838"/>
        <end position="861"/>
    </location>
</feature>
<accession>A0ABR4BVX5</accession>
<feature type="region of interest" description="Disordered" evidence="1">
    <location>
        <begin position="1"/>
        <end position="67"/>
    </location>
</feature>
<sequence length="1389" mass="153175">MEQLIPQARLTRPTGDDFTPRDTPETSLGERSLREDDTDVQEPLLALPPQPHTTHVPITRRPVPSRDSGVHYSVLPAADTSKLPETEVVTCLSSTSSRTPYVTPPDRSLWMPLALRWPWMLSIIIYGVALLVIVVVFHSISSESEGAMDDTRSSAAYFAWHFLPTLLAVTYVIMLMIVQDGVKRTEGLARLANERGSSASATILRVPGTWWIALADSFPRKSNGFRFSPAMFSAILAYILGFLVISPFSSALLSSKDMMISSNTTMLRTQAAPGQTLQPRLSTPEFYASIGHTFQNVDSSPWITDNYTVLPFWPAHIERPSGSRFDAADGDWTAETSVYQTELLCEDLKLESGPNFVNYTYEPGRILGTGYINMTSLKLASESGCEYGVSYATGDFGSLGRNLFYWSNVTGVNVHHLWGSYEPPIKFDDFMLNHTEQCEAADLFLTVVNLPFNESYEVGGKLCRSKFFQARLPVTVSLSAGATTFQFDRDDFQKSRIATDNSNVNITAFHEAFFSSSWDDYLRTSISSTKRPYLGGPANLLAAGYDFKVPGLLKDPDFVAKAAKIKQYTFGLALQAAIQNVTAVTEVEGEIRTRRRRVVVSGAVAIILEAVLGLATFLLLIAFWSSRFQRRPLGLSQDIGIPNTVAALITAQSKSSPDLRGISSMSVLDAKQALASYSYTIDHGNLRMTTSTSSDLMTPSRQAARTRNQDRIKWEPIVLSSWAILALIFLLTALLITIAVLYWYSRGHGLYQSGFVYQAALNIGDISLGYIAPYSIIPTLLAVVIGLWWDAIEVHFRTAQPYISMAKGPITARKGSALTYQSSYLAWAGFRAVKRQHWLLAFVSTGAFLSQILAISMSALWQREPVQLESLVEVSQPFQVRDVPFVYDKASYGKTQSYKGNILGTVFQSLQTNWMYSASLQISMNASQPSWSSEGWSFVPVSIPASSWETRQNSNSSSDEPQARRAVATVRTPAIRGRLECSTIAKDLEDRFWLTEVNLTKKGYFNETLRPRPWKIGYQLGCSFSDPEINFSPNMTANFTDVGGYGNCSSDGGTTKILTAGIPTCCAQESEHQPDQASIGQWSPVDITLYPEGSKYASQTDNFTVKWIYGPAPVEYTMSSNIYPLLIWPEPPRLAMLNCAPFVESAEATVTVDLESGSIQKYSILNEPIRHVEAFSDDFVARAYNDSSSFNVSASFGTIFVAALLGAAQLKYITGCSQDVLGACLEDSSDRTFSYRAPGLNLDYMSYSMLKMAGDDQASMLNHKKLEELAQVTFTTYFQHYASQNVSLDGSGGRAFQRPNETIAADMGPPASQFDPTKVAPSRVKVAASPSIMATVSQPVEMLRMSSIAVWLCIIILAWLIITTVAILVLKSRYFSPLLGGVETIADVP</sequence>
<dbReference type="InterPro" id="IPR021840">
    <property type="entry name" value="DUF3433"/>
</dbReference>
<feature type="transmembrane region" description="Helical" evidence="2">
    <location>
        <begin position="230"/>
        <end position="253"/>
    </location>
</feature>
<dbReference type="PANTHER" id="PTHR37544">
    <property type="entry name" value="SPRAY-RELATED"/>
    <property type="match status" value="1"/>
</dbReference>
<comment type="caution">
    <text evidence="3">The sequence shown here is derived from an EMBL/GenBank/DDBJ whole genome shotgun (WGS) entry which is preliminary data.</text>
</comment>
<feature type="transmembrane region" description="Helical" evidence="2">
    <location>
        <begin position="117"/>
        <end position="137"/>
    </location>
</feature>
<organism evidence="3 4">
    <name type="scientific">Oculimacula yallundae</name>
    <dbReference type="NCBI Taxonomy" id="86028"/>
    <lineage>
        <taxon>Eukaryota</taxon>
        <taxon>Fungi</taxon>
        <taxon>Dikarya</taxon>
        <taxon>Ascomycota</taxon>
        <taxon>Pezizomycotina</taxon>
        <taxon>Leotiomycetes</taxon>
        <taxon>Helotiales</taxon>
        <taxon>Ploettnerulaceae</taxon>
        <taxon>Oculimacula</taxon>
    </lineage>
</organism>
<dbReference type="EMBL" id="JAZHXI010000018">
    <property type="protein sequence ID" value="KAL2061784.1"/>
    <property type="molecule type" value="Genomic_DNA"/>
</dbReference>
<evidence type="ECO:0000256" key="2">
    <source>
        <dbReference type="SAM" id="Phobius"/>
    </source>
</evidence>
<keyword evidence="2" id="KW-0472">Membrane</keyword>
<dbReference type="Pfam" id="PF11915">
    <property type="entry name" value="DUF3433"/>
    <property type="match status" value="2"/>
</dbReference>
<proteinExistence type="predicted"/>
<keyword evidence="2" id="KW-0812">Transmembrane</keyword>
<keyword evidence="2" id="KW-1133">Transmembrane helix</keyword>
<evidence type="ECO:0000313" key="3">
    <source>
        <dbReference type="EMBL" id="KAL2061784.1"/>
    </source>
</evidence>
<feature type="transmembrane region" description="Helical" evidence="2">
    <location>
        <begin position="598"/>
        <end position="624"/>
    </location>
</feature>
<keyword evidence="4" id="KW-1185">Reference proteome</keyword>
<feature type="transmembrane region" description="Helical" evidence="2">
    <location>
        <begin position="771"/>
        <end position="789"/>
    </location>
</feature>
<dbReference type="PANTHER" id="PTHR37544:SF3">
    <property type="entry name" value="SPRAY"/>
    <property type="match status" value="1"/>
</dbReference>
<reference evidence="3 4" key="1">
    <citation type="journal article" date="2024" name="Commun. Biol.">
        <title>Comparative genomic analysis of thermophilic fungi reveals convergent evolutionary adaptations and gene losses.</title>
        <authorList>
            <person name="Steindorff A.S."/>
            <person name="Aguilar-Pontes M.V."/>
            <person name="Robinson A.J."/>
            <person name="Andreopoulos B."/>
            <person name="LaButti K."/>
            <person name="Kuo A."/>
            <person name="Mondo S."/>
            <person name="Riley R."/>
            <person name="Otillar R."/>
            <person name="Haridas S."/>
            <person name="Lipzen A."/>
            <person name="Grimwood J."/>
            <person name="Schmutz J."/>
            <person name="Clum A."/>
            <person name="Reid I.D."/>
            <person name="Moisan M.C."/>
            <person name="Butler G."/>
            <person name="Nguyen T.T.M."/>
            <person name="Dewar K."/>
            <person name="Conant G."/>
            <person name="Drula E."/>
            <person name="Henrissat B."/>
            <person name="Hansel C."/>
            <person name="Singer S."/>
            <person name="Hutchinson M.I."/>
            <person name="de Vries R.P."/>
            <person name="Natvig D.O."/>
            <person name="Powell A.J."/>
            <person name="Tsang A."/>
            <person name="Grigoriev I.V."/>
        </authorList>
    </citation>
    <scope>NUCLEOTIDE SEQUENCE [LARGE SCALE GENOMIC DNA]</scope>
    <source>
        <strain evidence="3 4">CBS 494.80</strain>
    </source>
</reference>
<dbReference type="Proteomes" id="UP001595075">
    <property type="component" value="Unassembled WGS sequence"/>
</dbReference>
<feature type="transmembrane region" description="Helical" evidence="2">
    <location>
        <begin position="157"/>
        <end position="178"/>
    </location>
</feature>
<protein>
    <submittedName>
        <fullName evidence="3">Uncharacterized protein</fullName>
    </submittedName>
</protein>
<evidence type="ECO:0000256" key="1">
    <source>
        <dbReference type="SAM" id="MobiDB-lite"/>
    </source>
</evidence>
<gene>
    <name evidence="3" type="ORF">VTL71DRAFT_7162</name>
</gene>
<feature type="transmembrane region" description="Helical" evidence="2">
    <location>
        <begin position="717"/>
        <end position="744"/>
    </location>
</feature>
<name>A0ABR4BVX5_9HELO</name>